<dbReference type="GO" id="GO:0051607">
    <property type="term" value="P:defense response to virus"/>
    <property type="evidence" value="ECO:0007669"/>
    <property type="project" value="UniProtKB-KW"/>
</dbReference>
<dbReference type="EMBL" id="ATHJ01000087">
    <property type="protein sequence ID" value="EPR39931.1"/>
    <property type="molecule type" value="Genomic_DNA"/>
</dbReference>
<protein>
    <submittedName>
        <fullName evidence="2">CRISPR-associated protein Cas5</fullName>
    </submittedName>
</protein>
<keyword evidence="1" id="KW-0051">Antiviral defense</keyword>
<dbReference type="eggNOG" id="ENOG502ZKD1">
    <property type="taxonomic scope" value="Bacteria"/>
</dbReference>
<accession>S7TSE0</accession>
<dbReference type="NCBIfam" id="TIGR02593">
    <property type="entry name" value="CRISPR_cas5"/>
    <property type="match status" value="1"/>
</dbReference>
<proteinExistence type="predicted"/>
<sequence>MRCFYLQARFAAFRPFVSGSFRPTAGFMTPSAAYGLLLNLAGVEMRHDDGQSTMTLILQDLPHISIALGAKSFPQRHCLMQQLHNYPIGSSGKEHAINTKGNKYNIIPVKREFLSDIRAYICISENDELERWIVEGLSGKRRRNYGLPFLGDNSFLIDRFEPATAKEPVWWYEKIDEEGEDIRENVNRLTTTIDRADLSKTRSYLFAPAENPTCSPSAKAWINLPESPD</sequence>
<evidence type="ECO:0000256" key="1">
    <source>
        <dbReference type="ARBA" id="ARBA00023118"/>
    </source>
</evidence>
<keyword evidence="3" id="KW-1185">Reference proteome</keyword>
<dbReference type="InterPro" id="IPR013422">
    <property type="entry name" value="CRISPR-assoc_prot_Cas5_N"/>
</dbReference>
<dbReference type="OrthoDB" id="344955at2"/>
<dbReference type="Proteomes" id="UP000014977">
    <property type="component" value="Unassembled WGS sequence"/>
</dbReference>
<dbReference type="AlphaFoldDB" id="S7TSE0"/>
<organism evidence="2 3">
    <name type="scientific">Desulfococcus multivorans DSM 2059</name>
    <dbReference type="NCBI Taxonomy" id="1121405"/>
    <lineage>
        <taxon>Bacteria</taxon>
        <taxon>Pseudomonadati</taxon>
        <taxon>Thermodesulfobacteriota</taxon>
        <taxon>Desulfobacteria</taxon>
        <taxon>Desulfobacterales</taxon>
        <taxon>Desulfococcaceae</taxon>
        <taxon>Desulfococcus</taxon>
    </lineage>
</organism>
<evidence type="ECO:0000313" key="3">
    <source>
        <dbReference type="Proteomes" id="UP000014977"/>
    </source>
</evidence>
<dbReference type="CDD" id="cd09693">
    <property type="entry name" value="Cas5_I"/>
    <property type="match status" value="1"/>
</dbReference>
<gene>
    <name evidence="2" type="ORF">dsmv_2504</name>
</gene>
<comment type="caution">
    <text evidence="2">The sequence shown here is derived from an EMBL/GenBank/DDBJ whole genome shotgun (WGS) entry which is preliminary data.</text>
</comment>
<evidence type="ECO:0000313" key="2">
    <source>
        <dbReference type="EMBL" id="EPR39931.1"/>
    </source>
</evidence>
<name>S7TSE0_DESML</name>
<dbReference type="RefSeq" id="WP_020877261.1">
    <property type="nucleotide sequence ID" value="NZ_ATHJ01000087.1"/>
</dbReference>
<reference evidence="2 3" key="1">
    <citation type="journal article" date="2013" name="Genome Announc.">
        <title>Draft genome sequences for three mercury-methylating, sulfate-reducing bacteria.</title>
        <authorList>
            <person name="Brown S.D."/>
            <person name="Hurt R.A.Jr."/>
            <person name="Gilmour C.C."/>
            <person name="Elias D.A."/>
        </authorList>
    </citation>
    <scope>NUCLEOTIDE SEQUENCE [LARGE SCALE GENOMIC DNA]</scope>
    <source>
        <strain evidence="2 3">DSM 2059</strain>
    </source>
</reference>
<dbReference type="STRING" id="897.B2D07_01955"/>